<organism evidence="1">
    <name type="scientific">candidate division CPR1 bacterium ADurb.Bin160</name>
    <dbReference type="NCBI Taxonomy" id="1852826"/>
    <lineage>
        <taxon>Bacteria</taxon>
        <taxon>candidate division CPR1</taxon>
    </lineage>
</organism>
<comment type="caution">
    <text evidence="1">The sequence shown here is derived from an EMBL/GenBank/DDBJ whole genome shotgun (WGS) entry which is preliminary data.</text>
</comment>
<sequence length="100" mass="11417">MILCISLALSIISLLSLSEINIESDQILFFKFLSNTKSYNLLKRLTLLDFIYAGATRITLFTDILISCKYLKINAHQALCQTKIVFGQILFFSNSFFHSL</sequence>
<reference evidence="1" key="1">
    <citation type="submission" date="2017-02" db="EMBL/GenBank/DDBJ databases">
        <title>Delving into the versatile metabolic prowess of the omnipresent phylum Bacteroidetes.</title>
        <authorList>
            <person name="Nobu M.K."/>
            <person name="Mei R."/>
            <person name="Narihiro T."/>
            <person name="Kuroda K."/>
            <person name="Liu W.-T."/>
        </authorList>
    </citation>
    <scope>NUCLEOTIDE SEQUENCE</scope>
    <source>
        <strain evidence="1">ADurb.Bin160</strain>
    </source>
</reference>
<dbReference type="Proteomes" id="UP000485621">
    <property type="component" value="Unassembled WGS sequence"/>
</dbReference>
<proteinExistence type="predicted"/>
<protein>
    <submittedName>
        <fullName evidence="1">Uncharacterized protein</fullName>
    </submittedName>
</protein>
<dbReference type="AlphaFoldDB" id="A0A1V5ZN11"/>
<evidence type="ECO:0000313" key="1">
    <source>
        <dbReference type="EMBL" id="OQB41416.1"/>
    </source>
</evidence>
<dbReference type="EMBL" id="MWDB01000017">
    <property type="protein sequence ID" value="OQB41416.1"/>
    <property type="molecule type" value="Genomic_DNA"/>
</dbReference>
<name>A0A1V5ZN11_9BACT</name>
<accession>A0A1V5ZN11</accession>
<gene>
    <name evidence="1" type="ORF">BWY04_00834</name>
</gene>